<dbReference type="HOGENOM" id="CLU_002626_3_4_1"/>
<dbReference type="GO" id="GO:0003677">
    <property type="term" value="F:DNA binding"/>
    <property type="evidence" value="ECO:0007669"/>
    <property type="project" value="UniProtKB-KW"/>
</dbReference>
<dbReference type="InterPro" id="IPR044835">
    <property type="entry name" value="ARF_plant"/>
</dbReference>
<dbReference type="Proteomes" id="UP000032180">
    <property type="component" value="Chromosome 4"/>
</dbReference>
<dbReference type="GO" id="GO:0006355">
    <property type="term" value="P:regulation of DNA-templated transcription"/>
    <property type="evidence" value="ECO:0007669"/>
    <property type="project" value="InterPro"/>
</dbReference>
<dbReference type="AlphaFoldDB" id="A0A0D9WBJ0"/>
<evidence type="ECO:0000256" key="5">
    <source>
        <dbReference type="ARBA" id="ARBA00023125"/>
    </source>
</evidence>
<dbReference type="FunFam" id="2.40.330.10:FF:000001">
    <property type="entry name" value="Auxin response factor"/>
    <property type="match status" value="1"/>
</dbReference>
<evidence type="ECO:0000313" key="11">
    <source>
        <dbReference type="EnsemblPlants" id="LPERR04G26090.1"/>
    </source>
</evidence>
<evidence type="ECO:0000256" key="6">
    <source>
        <dbReference type="ARBA" id="ARBA00023163"/>
    </source>
</evidence>
<feature type="compositionally biased region" description="Low complexity" evidence="9">
    <location>
        <begin position="420"/>
        <end position="430"/>
    </location>
</feature>
<dbReference type="eggNOG" id="ENOG502QVP0">
    <property type="taxonomic scope" value="Eukaryota"/>
</dbReference>
<feature type="compositionally biased region" description="Polar residues" evidence="9">
    <location>
        <begin position="484"/>
        <end position="501"/>
    </location>
</feature>
<dbReference type="PROSITE" id="PS50863">
    <property type="entry name" value="B3"/>
    <property type="match status" value="1"/>
</dbReference>
<dbReference type="STRING" id="77586.A0A0D9WBJ0"/>
<dbReference type="SUPFAM" id="SSF101936">
    <property type="entry name" value="DNA-binding pseudobarrel domain"/>
    <property type="match status" value="1"/>
</dbReference>
<dbReference type="PANTHER" id="PTHR31384:SF94">
    <property type="entry name" value="AUXIN RESPONSE FACTOR 17"/>
    <property type="match status" value="1"/>
</dbReference>
<evidence type="ECO:0000256" key="1">
    <source>
        <dbReference type="ARBA" id="ARBA00003182"/>
    </source>
</evidence>
<accession>A0A0D9WBJ0</accession>
<keyword evidence="5" id="KW-0238">DNA-binding</keyword>
<dbReference type="InterPro" id="IPR015300">
    <property type="entry name" value="DNA-bd_pseudobarrel_sf"/>
</dbReference>
<evidence type="ECO:0000256" key="9">
    <source>
        <dbReference type="SAM" id="MobiDB-lite"/>
    </source>
</evidence>
<dbReference type="InterPro" id="IPR003340">
    <property type="entry name" value="B3_DNA-bd"/>
</dbReference>
<keyword evidence="8" id="KW-0927">Auxin signaling pathway</keyword>
<keyword evidence="12" id="KW-1185">Reference proteome</keyword>
<keyword evidence="7" id="KW-0539">Nucleus</keyword>
<dbReference type="PANTHER" id="PTHR31384">
    <property type="entry name" value="AUXIN RESPONSE FACTOR 4-RELATED"/>
    <property type="match status" value="1"/>
</dbReference>
<evidence type="ECO:0000259" key="10">
    <source>
        <dbReference type="PROSITE" id="PS50863"/>
    </source>
</evidence>
<dbReference type="SMART" id="SM01019">
    <property type="entry name" value="B3"/>
    <property type="match status" value="1"/>
</dbReference>
<evidence type="ECO:0000256" key="4">
    <source>
        <dbReference type="ARBA" id="ARBA00023015"/>
    </source>
</evidence>
<dbReference type="CDD" id="cd10017">
    <property type="entry name" value="B3_DNA"/>
    <property type="match status" value="1"/>
</dbReference>
<dbReference type="EnsemblPlants" id="LPERR04G26090.1">
    <property type="protein sequence ID" value="LPERR04G26090.1"/>
    <property type="gene ID" value="LPERR04G26090"/>
</dbReference>
<dbReference type="GO" id="GO:0005634">
    <property type="term" value="C:nucleus"/>
    <property type="evidence" value="ECO:0007669"/>
    <property type="project" value="UniProtKB-SubCell"/>
</dbReference>
<evidence type="ECO:0000256" key="3">
    <source>
        <dbReference type="ARBA" id="ARBA00007853"/>
    </source>
</evidence>
<feature type="region of interest" description="Disordered" evidence="9">
    <location>
        <begin position="415"/>
        <end position="435"/>
    </location>
</feature>
<keyword evidence="4" id="KW-0805">Transcription regulation</keyword>
<organism evidence="11 12">
    <name type="scientific">Leersia perrieri</name>
    <dbReference type="NCBI Taxonomy" id="77586"/>
    <lineage>
        <taxon>Eukaryota</taxon>
        <taxon>Viridiplantae</taxon>
        <taxon>Streptophyta</taxon>
        <taxon>Embryophyta</taxon>
        <taxon>Tracheophyta</taxon>
        <taxon>Spermatophyta</taxon>
        <taxon>Magnoliopsida</taxon>
        <taxon>Liliopsida</taxon>
        <taxon>Poales</taxon>
        <taxon>Poaceae</taxon>
        <taxon>BOP clade</taxon>
        <taxon>Oryzoideae</taxon>
        <taxon>Oryzeae</taxon>
        <taxon>Oryzinae</taxon>
        <taxon>Leersia</taxon>
    </lineage>
</organism>
<feature type="region of interest" description="Disordered" evidence="9">
    <location>
        <begin position="481"/>
        <end position="507"/>
    </location>
</feature>
<dbReference type="Gene3D" id="2.40.330.10">
    <property type="entry name" value="DNA-binding pseudobarrel domain"/>
    <property type="match status" value="1"/>
</dbReference>
<dbReference type="Gramene" id="LPERR04G26090.1">
    <property type="protein sequence ID" value="LPERR04G26090.1"/>
    <property type="gene ID" value="LPERR04G26090"/>
</dbReference>
<protein>
    <recommendedName>
        <fullName evidence="10">TF-B3 domain-containing protein</fullName>
    </recommendedName>
</protein>
<sequence length="507" mass="54442">MARPPAPAASSAPPPPVDPLVWLACAAPLSRIPVVGSQVYYFPEGHAEQCPAPLPEPLPPTHQVFLCAVAAVRLAADATTGEPFATISLVPAVNLAADATVSLLLPAVHLPTQGDQFRYYAKQLTQSDANNGGGFSIPRSCAEKIFPALNLTDDPPVQNLAMTDLQGQPWKFRHIYRGTPRRHLLTTGWSRFVNAKLLVAGDTVVFMRRPDASLLIGVRRAARYTAGVSPCNARARVPPQEVMDSARLAAEGAPFTVTYYPRQGAGEFVVPRAEVEKGLTATDELRAGVQVRAQVVETEEDPRRVSWLNGTVKNVSHRIWRNLQVEWDPSSSSFPMENRYVNPWQIQPVGFPPLPMGLQIQNSSTAPMPLPLELLPAGIQGAWHHANAHADIPSSSMLTTQPLFPRADLHISVPPTFAAGSSHSGSSNNSENTPEGMKTIQLFGVTITSPVAPMQCDTDDTSAYASASAQVNQVPQGMDYETASEGTSATSPLDSLSNGQNHDGARL</sequence>
<dbReference type="Gene3D" id="2.30.30.1040">
    <property type="match status" value="1"/>
</dbReference>
<reference evidence="11" key="3">
    <citation type="submission" date="2015-04" db="UniProtKB">
        <authorList>
            <consortium name="EnsemblPlants"/>
        </authorList>
    </citation>
    <scope>IDENTIFICATION</scope>
</reference>
<comment type="subcellular location">
    <subcellularLocation>
        <location evidence="2">Nucleus</location>
    </subcellularLocation>
</comment>
<proteinExistence type="inferred from homology"/>
<evidence type="ECO:0000313" key="12">
    <source>
        <dbReference type="Proteomes" id="UP000032180"/>
    </source>
</evidence>
<name>A0A0D9WBJ0_9ORYZ</name>
<evidence type="ECO:0000256" key="7">
    <source>
        <dbReference type="ARBA" id="ARBA00023242"/>
    </source>
</evidence>
<dbReference type="GO" id="GO:0009734">
    <property type="term" value="P:auxin-activated signaling pathway"/>
    <property type="evidence" value="ECO:0007669"/>
    <property type="project" value="UniProtKB-KW"/>
</dbReference>
<feature type="domain" description="TF-B3" evidence="10">
    <location>
        <begin position="120"/>
        <end position="222"/>
    </location>
</feature>
<reference evidence="11 12" key="1">
    <citation type="submission" date="2012-08" db="EMBL/GenBank/DDBJ databases">
        <title>Oryza genome evolution.</title>
        <authorList>
            <person name="Wing R.A."/>
        </authorList>
    </citation>
    <scope>NUCLEOTIDE SEQUENCE</scope>
</reference>
<comment type="similarity">
    <text evidence="3">Belongs to the ARF family.</text>
</comment>
<reference evidence="12" key="2">
    <citation type="submission" date="2013-12" db="EMBL/GenBank/DDBJ databases">
        <authorList>
            <person name="Yu Y."/>
            <person name="Lee S."/>
            <person name="de Baynast K."/>
            <person name="Wissotski M."/>
            <person name="Liu L."/>
            <person name="Talag J."/>
            <person name="Goicoechea J."/>
            <person name="Angelova A."/>
            <person name="Jetty R."/>
            <person name="Kudrna D."/>
            <person name="Golser W."/>
            <person name="Rivera L."/>
            <person name="Zhang J."/>
            <person name="Wing R."/>
        </authorList>
    </citation>
    <scope>NUCLEOTIDE SEQUENCE</scope>
</reference>
<keyword evidence="6" id="KW-0804">Transcription</keyword>
<comment type="function">
    <text evidence="1">Auxin response factors (ARFs) are transcriptional factors that bind specifically to the DNA sequence 5'-TGTCTC-3' found in the auxin-responsive promoter elements (AuxREs).</text>
</comment>
<evidence type="ECO:0000256" key="2">
    <source>
        <dbReference type="ARBA" id="ARBA00004123"/>
    </source>
</evidence>
<evidence type="ECO:0000256" key="8">
    <source>
        <dbReference type="ARBA" id="ARBA00023294"/>
    </source>
</evidence>
<dbReference type="Pfam" id="PF02362">
    <property type="entry name" value="B3"/>
    <property type="match status" value="1"/>
</dbReference>